<organism evidence="9 10">
    <name type="scientific">Cryptolaemus montrouzieri</name>
    <dbReference type="NCBI Taxonomy" id="559131"/>
    <lineage>
        <taxon>Eukaryota</taxon>
        <taxon>Metazoa</taxon>
        <taxon>Ecdysozoa</taxon>
        <taxon>Arthropoda</taxon>
        <taxon>Hexapoda</taxon>
        <taxon>Insecta</taxon>
        <taxon>Pterygota</taxon>
        <taxon>Neoptera</taxon>
        <taxon>Endopterygota</taxon>
        <taxon>Coleoptera</taxon>
        <taxon>Polyphaga</taxon>
        <taxon>Cucujiformia</taxon>
        <taxon>Coccinelloidea</taxon>
        <taxon>Coccinellidae</taxon>
        <taxon>Scymninae</taxon>
        <taxon>Scymnini</taxon>
        <taxon>Cryptolaemus</taxon>
    </lineage>
</organism>
<dbReference type="EMBL" id="JABFTP020000001">
    <property type="protein sequence ID" value="KAL3266734.1"/>
    <property type="molecule type" value="Genomic_DNA"/>
</dbReference>
<dbReference type="PROSITE" id="PS50055">
    <property type="entry name" value="TYR_PHOSPHATASE_PTP"/>
    <property type="match status" value="1"/>
</dbReference>
<dbReference type="Proteomes" id="UP001516400">
    <property type="component" value="Unassembled WGS sequence"/>
</dbReference>
<comment type="similarity">
    <text evidence="1">Belongs to the protein-tyrosine phosphatase family.</text>
</comment>
<dbReference type="SMART" id="SM00194">
    <property type="entry name" value="PTPc"/>
    <property type="match status" value="1"/>
</dbReference>
<evidence type="ECO:0000256" key="5">
    <source>
        <dbReference type="ARBA" id="ARBA00051722"/>
    </source>
</evidence>
<dbReference type="InterPro" id="IPR036116">
    <property type="entry name" value="FN3_sf"/>
</dbReference>
<dbReference type="SUPFAM" id="SSF49265">
    <property type="entry name" value="Fibronectin type III"/>
    <property type="match status" value="1"/>
</dbReference>
<evidence type="ECO:0000256" key="6">
    <source>
        <dbReference type="SAM" id="Phobius"/>
    </source>
</evidence>
<sequence>MVSDVRTRSIPGHRQCIYVEPTTGYDALTYRTDLSSDAPGFYSDSLRGLPYFQITSKSKNKIFFKYKLSKPSPLNLEVQCRDDFDLSQQDSSPSILPKKCVGRTDFYCGSLNITGENVTCQLRFLTEENEGGNPYFGKILNFTNEESASFAPENVYFSHVINKNNVRIKWSYPTISNGPITGWQFIYTKAENKQTILKRFINTFMVKSSRNEVQSEIENLSYEPCSVYFLQVRAINNYGPGFAATQYEYSPPPLPNVIIHDYIRTATAVNFSIPIFTNDCSHKSTFSSYLFVLISSKMDRRYDNPDRNVALLEKQLKQRFENSTHLIEEYNLKKILVDIIFKLTVGNGEQKMSEFLQKNISRNEPLLSNSSYNVTFVIMNTFENRRKYAIVSYYIPIKDEEELNGLGGFIVIIIIIILLVVCGWFVYRMWKKLKRRKTSDIRVHRPATTDNIYFLSESERNPSLSYSKYADVRLLLSPKTSIDTNSALPEEGTPETMSKFVKVADFENYIKTSLLNNVLEKQFNDLPKGFIYPCESGLEDVNKPKNRFNNIIAYDHSRVKLHKLEKMENSNYINANFIKGFKKMKAYIATQGPKALTINDFWKMIWQENVKNIVMLVKLEENNQKKVEKYWPSFNQDFQFGKIHVFYHSSEILADYEIRVFKLVCDGSERKISLLAQHFTSSGIIPAVRNTLAFGAVLYALVIPMLSNLSTFSSTLLLHCSLSPSAYISAP</sequence>
<keyword evidence="6" id="KW-0812">Transmembrane</keyword>
<proteinExistence type="inferred from homology"/>
<dbReference type="CDD" id="cd00063">
    <property type="entry name" value="FN3"/>
    <property type="match status" value="1"/>
</dbReference>
<reference evidence="9 10" key="1">
    <citation type="journal article" date="2021" name="BMC Biol.">
        <title>Horizontally acquired antibacterial genes associated with adaptive radiation of ladybird beetles.</title>
        <authorList>
            <person name="Li H.S."/>
            <person name="Tang X.F."/>
            <person name="Huang Y.H."/>
            <person name="Xu Z.Y."/>
            <person name="Chen M.L."/>
            <person name="Du X.Y."/>
            <person name="Qiu B.Y."/>
            <person name="Chen P.T."/>
            <person name="Zhang W."/>
            <person name="Slipinski A."/>
            <person name="Escalona H.E."/>
            <person name="Waterhouse R.M."/>
            <person name="Zwick A."/>
            <person name="Pang H."/>
        </authorList>
    </citation>
    <scope>NUCLEOTIDE SEQUENCE [LARGE SCALE GENOMIC DNA]</scope>
    <source>
        <strain evidence="9">SYSU2018</strain>
    </source>
</reference>
<keyword evidence="10" id="KW-1185">Reference proteome</keyword>
<dbReference type="PANTHER" id="PTHR19134">
    <property type="entry name" value="RECEPTOR-TYPE TYROSINE-PROTEIN PHOSPHATASE"/>
    <property type="match status" value="1"/>
</dbReference>
<evidence type="ECO:0000313" key="10">
    <source>
        <dbReference type="Proteomes" id="UP001516400"/>
    </source>
</evidence>
<dbReference type="EC" id="3.1.3.48" evidence="2"/>
<keyword evidence="6" id="KW-1133">Transmembrane helix</keyword>
<evidence type="ECO:0000256" key="3">
    <source>
        <dbReference type="ARBA" id="ARBA00022801"/>
    </source>
</evidence>
<dbReference type="Pfam" id="PF00102">
    <property type="entry name" value="Y_phosphatase"/>
    <property type="match status" value="1"/>
</dbReference>
<dbReference type="AlphaFoldDB" id="A0ABD2MK75"/>
<dbReference type="InterPro" id="IPR050348">
    <property type="entry name" value="Protein-Tyr_Phosphatase"/>
</dbReference>
<feature type="transmembrane region" description="Helical" evidence="6">
    <location>
        <begin position="687"/>
        <end position="707"/>
    </location>
</feature>
<dbReference type="PRINTS" id="PR00700">
    <property type="entry name" value="PRTYPHPHTASE"/>
</dbReference>
<dbReference type="InterPro" id="IPR000242">
    <property type="entry name" value="PTP_cat"/>
</dbReference>
<feature type="domain" description="Tyrosine-protein phosphatase" evidence="7">
    <location>
        <begin position="519"/>
        <end position="721"/>
    </location>
</feature>
<evidence type="ECO:0000259" key="7">
    <source>
        <dbReference type="PROSITE" id="PS50055"/>
    </source>
</evidence>
<dbReference type="SUPFAM" id="SSF52799">
    <property type="entry name" value="(Phosphotyrosine protein) phosphatases II"/>
    <property type="match status" value="1"/>
</dbReference>
<accession>A0ABD2MK75</accession>
<evidence type="ECO:0000256" key="4">
    <source>
        <dbReference type="ARBA" id="ARBA00022912"/>
    </source>
</evidence>
<comment type="caution">
    <text evidence="9">The sequence shown here is derived from an EMBL/GenBank/DDBJ whole genome shotgun (WGS) entry which is preliminary data.</text>
</comment>
<dbReference type="Gene3D" id="2.60.40.10">
    <property type="entry name" value="Immunoglobulins"/>
    <property type="match status" value="1"/>
</dbReference>
<feature type="transmembrane region" description="Helical" evidence="6">
    <location>
        <begin position="406"/>
        <end position="427"/>
    </location>
</feature>
<gene>
    <name evidence="9" type="ORF">HHI36_010895</name>
</gene>
<comment type="catalytic activity">
    <reaction evidence="5">
        <text>O-phospho-L-tyrosyl-[protein] + H2O = L-tyrosyl-[protein] + phosphate</text>
        <dbReference type="Rhea" id="RHEA:10684"/>
        <dbReference type="Rhea" id="RHEA-COMP:10136"/>
        <dbReference type="Rhea" id="RHEA-COMP:20101"/>
        <dbReference type="ChEBI" id="CHEBI:15377"/>
        <dbReference type="ChEBI" id="CHEBI:43474"/>
        <dbReference type="ChEBI" id="CHEBI:46858"/>
        <dbReference type="ChEBI" id="CHEBI:61978"/>
        <dbReference type="EC" id="3.1.3.48"/>
    </reaction>
</comment>
<dbReference type="InterPro" id="IPR013783">
    <property type="entry name" value="Ig-like_fold"/>
</dbReference>
<keyword evidence="6" id="KW-0472">Membrane</keyword>
<dbReference type="PANTHER" id="PTHR19134:SF562">
    <property type="entry name" value="PROTEIN-TYROSINE-PHOSPHATASE"/>
    <property type="match status" value="1"/>
</dbReference>
<evidence type="ECO:0000256" key="2">
    <source>
        <dbReference type="ARBA" id="ARBA00013064"/>
    </source>
</evidence>
<keyword evidence="3" id="KW-0378">Hydrolase</keyword>
<dbReference type="GO" id="GO:0004725">
    <property type="term" value="F:protein tyrosine phosphatase activity"/>
    <property type="evidence" value="ECO:0007669"/>
    <property type="project" value="UniProtKB-EC"/>
</dbReference>
<dbReference type="InterPro" id="IPR029021">
    <property type="entry name" value="Prot-tyrosine_phosphatase-like"/>
</dbReference>
<evidence type="ECO:0000313" key="9">
    <source>
        <dbReference type="EMBL" id="KAL3266734.1"/>
    </source>
</evidence>
<dbReference type="PROSITE" id="PS50853">
    <property type="entry name" value="FN3"/>
    <property type="match status" value="1"/>
</dbReference>
<name>A0ABD2MK75_9CUCU</name>
<keyword evidence="4" id="KW-0904">Protein phosphatase</keyword>
<evidence type="ECO:0000256" key="1">
    <source>
        <dbReference type="ARBA" id="ARBA00009580"/>
    </source>
</evidence>
<protein>
    <recommendedName>
        <fullName evidence="2">protein-tyrosine-phosphatase</fullName>
        <ecNumber evidence="2">3.1.3.48</ecNumber>
    </recommendedName>
</protein>
<evidence type="ECO:0000259" key="8">
    <source>
        <dbReference type="PROSITE" id="PS50853"/>
    </source>
</evidence>
<dbReference type="InterPro" id="IPR003961">
    <property type="entry name" value="FN3_dom"/>
</dbReference>
<feature type="domain" description="Fibronectin type-III" evidence="8">
    <location>
        <begin position="151"/>
        <end position="254"/>
    </location>
</feature>
<dbReference type="Gene3D" id="3.90.190.10">
    <property type="entry name" value="Protein tyrosine phosphatase superfamily"/>
    <property type="match status" value="1"/>
</dbReference>